<feature type="non-terminal residue" evidence="1">
    <location>
        <position position="121"/>
    </location>
</feature>
<gene>
    <name evidence="1" type="ORF">TPAB3V08_LOCUS14965</name>
</gene>
<reference evidence="1" key="1">
    <citation type="submission" date="2021-03" db="EMBL/GenBank/DDBJ databases">
        <authorList>
            <person name="Tran Van P."/>
        </authorList>
    </citation>
    <scope>NUCLEOTIDE SEQUENCE</scope>
</reference>
<dbReference type="Proteomes" id="UP001153148">
    <property type="component" value="Unassembled WGS sequence"/>
</dbReference>
<evidence type="ECO:0000313" key="2">
    <source>
        <dbReference type="Proteomes" id="UP001153148"/>
    </source>
</evidence>
<name>A0ABN7PJX6_TIMPD</name>
<organism evidence="1 2">
    <name type="scientific">Timema podura</name>
    <name type="common">Walking stick</name>
    <dbReference type="NCBI Taxonomy" id="61482"/>
    <lineage>
        <taxon>Eukaryota</taxon>
        <taxon>Metazoa</taxon>
        <taxon>Ecdysozoa</taxon>
        <taxon>Arthropoda</taxon>
        <taxon>Hexapoda</taxon>
        <taxon>Insecta</taxon>
        <taxon>Pterygota</taxon>
        <taxon>Neoptera</taxon>
        <taxon>Polyneoptera</taxon>
        <taxon>Phasmatodea</taxon>
        <taxon>Timematodea</taxon>
        <taxon>Timematoidea</taxon>
        <taxon>Timematidae</taxon>
        <taxon>Timema</taxon>
    </lineage>
</organism>
<evidence type="ECO:0000313" key="1">
    <source>
        <dbReference type="EMBL" id="CAG2068022.1"/>
    </source>
</evidence>
<comment type="caution">
    <text evidence="1">The sequence shown here is derived from an EMBL/GenBank/DDBJ whole genome shotgun (WGS) entry which is preliminary data.</text>
</comment>
<proteinExistence type="predicted"/>
<keyword evidence="2" id="KW-1185">Reference proteome</keyword>
<sequence>MKSELDINQHLKERLDTAELELKVSVAAQNKLKLATHHVHQEKLAYQKFVSEMLFALSQRGIVKVIDSQGVEKVSSQAAQVDPQINNSTKMSHRERLLKAVIGSQEQTIRELLRRLEEATK</sequence>
<protein>
    <submittedName>
        <fullName evidence="1">Uncharacterized protein</fullName>
    </submittedName>
</protein>
<dbReference type="EMBL" id="CAJPIN010080055">
    <property type="protein sequence ID" value="CAG2068022.1"/>
    <property type="molecule type" value="Genomic_DNA"/>
</dbReference>
<accession>A0ABN7PJX6</accession>